<dbReference type="AlphaFoldDB" id="A0A5S4GB52"/>
<accession>A0A5S4GB52</accession>
<comment type="caution">
    <text evidence="7">The sequence shown here is derived from an EMBL/GenBank/DDBJ whole genome shotgun (WGS) entry which is preliminary data.</text>
</comment>
<name>A0A5S4GB52_9ACTN</name>
<sequence length="171" mass="17594">MALVVVACQVLLAAVFAVSAFTKLRSRAALRAFSSSLVMLPVRVRWPAAVVVAAVEAVVPVAMLFPALGLAMSGTLLVCFSAWVAVSIRRGTRASCRCFGASEVPLGPSHLVRNSLLLAVVVLGWAGLAAPGDVTAAGLAIAAVAGLVGAILLIVFDDLADLFMERPGERV</sequence>
<dbReference type="EMBL" id="VCKY01000021">
    <property type="protein sequence ID" value="TMR23240.1"/>
    <property type="molecule type" value="Genomic_DNA"/>
</dbReference>
<dbReference type="GO" id="GO:0016020">
    <property type="term" value="C:membrane"/>
    <property type="evidence" value="ECO:0007669"/>
    <property type="project" value="UniProtKB-SubCell"/>
</dbReference>
<keyword evidence="2 5" id="KW-0812">Transmembrane</keyword>
<dbReference type="Proteomes" id="UP000309128">
    <property type="component" value="Unassembled WGS sequence"/>
</dbReference>
<organism evidence="7 8">
    <name type="scientific">Nonomuraea turkmeniaca</name>
    <dbReference type="NCBI Taxonomy" id="103838"/>
    <lineage>
        <taxon>Bacteria</taxon>
        <taxon>Bacillati</taxon>
        <taxon>Actinomycetota</taxon>
        <taxon>Actinomycetes</taxon>
        <taxon>Streptosporangiales</taxon>
        <taxon>Streptosporangiaceae</taxon>
        <taxon>Nonomuraea</taxon>
    </lineage>
</organism>
<feature type="transmembrane region" description="Helical" evidence="5">
    <location>
        <begin position="63"/>
        <end position="86"/>
    </location>
</feature>
<comment type="subcellular location">
    <subcellularLocation>
        <location evidence="1">Membrane</location>
        <topology evidence="1">Multi-pass membrane protein</topology>
    </subcellularLocation>
</comment>
<evidence type="ECO:0000259" key="6">
    <source>
        <dbReference type="Pfam" id="PF07291"/>
    </source>
</evidence>
<evidence type="ECO:0000256" key="5">
    <source>
        <dbReference type="SAM" id="Phobius"/>
    </source>
</evidence>
<evidence type="ECO:0000256" key="2">
    <source>
        <dbReference type="ARBA" id="ARBA00022692"/>
    </source>
</evidence>
<dbReference type="GO" id="GO:0030416">
    <property type="term" value="P:methylamine metabolic process"/>
    <property type="evidence" value="ECO:0007669"/>
    <property type="project" value="InterPro"/>
</dbReference>
<evidence type="ECO:0000256" key="4">
    <source>
        <dbReference type="ARBA" id="ARBA00023136"/>
    </source>
</evidence>
<evidence type="ECO:0000313" key="8">
    <source>
        <dbReference type="Proteomes" id="UP000309128"/>
    </source>
</evidence>
<protein>
    <submittedName>
        <fullName evidence="7">Methylamine utilization protein MauE</fullName>
    </submittedName>
</protein>
<keyword evidence="4 5" id="KW-0472">Membrane</keyword>
<keyword evidence="3 5" id="KW-1133">Transmembrane helix</keyword>
<dbReference type="OrthoDB" id="3430313at2"/>
<proteinExistence type="predicted"/>
<evidence type="ECO:0000313" key="7">
    <source>
        <dbReference type="EMBL" id="TMR23240.1"/>
    </source>
</evidence>
<feature type="transmembrane region" description="Helical" evidence="5">
    <location>
        <begin position="136"/>
        <end position="156"/>
    </location>
</feature>
<keyword evidence="8" id="KW-1185">Reference proteome</keyword>
<dbReference type="RefSeq" id="WP_138665649.1">
    <property type="nucleotide sequence ID" value="NZ_VCKY01000021.1"/>
</dbReference>
<dbReference type="UniPathway" id="UPA00895"/>
<dbReference type="Pfam" id="PF07291">
    <property type="entry name" value="MauE"/>
    <property type="match status" value="1"/>
</dbReference>
<evidence type="ECO:0000256" key="3">
    <source>
        <dbReference type="ARBA" id="ARBA00022989"/>
    </source>
</evidence>
<reference evidence="7 8" key="1">
    <citation type="submission" date="2019-05" db="EMBL/GenBank/DDBJ databases">
        <title>Draft genome sequence of Nonomuraea turkmeniaca DSM 43926.</title>
        <authorList>
            <person name="Saricaoglu S."/>
            <person name="Isik K."/>
        </authorList>
    </citation>
    <scope>NUCLEOTIDE SEQUENCE [LARGE SCALE GENOMIC DNA]</scope>
    <source>
        <strain evidence="7 8">DSM 43926</strain>
    </source>
</reference>
<gene>
    <name evidence="7" type="ORF">ETD86_09035</name>
</gene>
<feature type="domain" description="Methylamine utilisation protein MauE" evidence="6">
    <location>
        <begin position="2"/>
        <end position="126"/>
    </location>
</feature>
<evidence type="ECO:0000256" key="1">
    <source>
        <dbReference type="ARBA" id="ARBA00004141"/>
    </source>
</evidence>
<feature type="transmembrane region" description="Helical" evidence="5">
    <location>
        <begin position="111"/>
        <end position="130"/>
    </location>
</feature>
<dbReference type="InterPro" id="IPR009908">
    <property type="entry name" value="Methylamine_util_MauE"/>
</dbReference>